<evidence type="ECO:0000256" key="1">
    <source>
        <dbReference type="SAM" id="Phobius"/>
    </source>
</evidence>
<organism evidence="2 3">
    <name type="scientific">Candidatus Magasanikbacteria bacterium GW2011_GWE2_42_7</name>
    <dbReference type="NCBI Taxonomy" id="1619052"/>
    <lineage>
        <taxon>Bacteria</taxon>
        <taxon>Candidatus Magasanikiibacteriota</taxon>
    </lineage>
</organism>
<name>A0A0G1E7U4_9BACT</name>
<comment type="caution">
    <text evidence="2">The sequence shown here is derived from an EMBL/GenBank/DDBJ whole genome shotgun (WGS) entry which is preliminary data.</text>
</comment>
<proteinExistence type="predicted"/>
<feature type="transmembrane region" description="Helical" evidence="1">
    <location>
        <begin position="65"/>
        <end position="88"/>
    </location>
</feature>
<sequence>MKYSLGWYLGLLVGLMIGLNMLGQIFSTLDQRYMQSYGEQIVTDTMLPVENSFVESYAFEQTPYYLPYVVSFYVAFFLPIALVLFWSVRYLLQERTFRRFLFSFSFPAMYAVVNIGYFFMVSDSSLGWEYEFGMAVVGYSSGVLCITVGVVNSMLLVRSKKHISS</sequence>
<dbReference type="Proteomes" id="UP000033867">
    <property type="component" value="Unassembled WGS sequence"/>
</dbReference>
<keyword evidence="1" id="KW-0472">Membrane</keyword>
<evidence type="ECO:0000313" key="3">
    <source>
        <dbReference type="Proteomes" id="UP000033867"/>
    </source>
</evidence>
<accession>A0A0G1E7U4</accession>
<protein>
    <submittedName>
        <fullName evidence="2">Uncharacterized protein</fullName>
    </submittedName>
</protein>
<feature type="transmembrane region" description="Helical" evidence="1">
    <location>
        <begin position="100"/>
        <end position="120"/>
    </location>
</feature>
<feature type="transmembrane region" description="Helical" evidence="1">
    <location>
        <begin position="132"/>
        <end position="157"/>
    </location>
</feature>
<gene>
    <name evidence="2" type="ORF">UV42_C0049G0005</name>
</gene>
<keyword evidence="1" id="KW-0812">Transmembrane</keyword>
<dbReference type="AlphaFoldDB" id="A0A0G1E7U4"/>
<dbReference type="EMBL" id="LCEK01000049">
    <property type="protein sequence ID" value="KKS70603.1"/>
    <property type="molecule type" value="Genomic_DNA"/>
</dbReference>
<feature type="transmembrane region" description="Helical" evidence="1">
    <location>
        <begin position="7"/>
        <end position="26"/>
    </location>
</feature>
<keyword evidence="1" id="KW-1133">Transmembrane helix</keyword>
<reference evidence="2 3" key="1">
    <citation type="journal article" date="2015" name="Nature">
        <title>rRNA introns, odd ribosomes, and small enigmatic genomes across a large radiation of phyla.</title>
        <authorList>
            <person name="Brown C.T."/>
            <person name="Hug L.A."/>
            <person name="Thomas B.C."/>
            <person name="Sharon I."/>
            <person name="Castelle C.J."/>
            <person name="Singh A."/>
            <person name="Wilkins M.J."/>
            <person name="Williams K.H."/>
            <person name="Banfield J.F."/>
        </authorList>
    </citation>
    <scope>NUCLEOTIDE SEQUENCE [LARGE SCALE GENOMIC DNA]</scope>
</reference>
<evidence type="ECO:0000313" key="2">
    <source>
        <dbReference type="EMBL" id="KKS70603.1"/>
    </source>
</evidence>